<dbReference type="GO" id="GO:0000725">
    <property type="term" value="P:recombinational repair"/>
    <property type="evidence" value="ECO:0007669"/>
    <property type="project" value="TreeGrafter"/>
</dbReference>
<evidence type="ECO:0000256" key="15">
    <source>
        <dbReference type="PROSITE-ProRule" id="PRU00560"/>
    </source>
</evidence>
<evidence type="ECO:0000256" key="4">
    <source>
        <dbReference type="ARBA" id="ARBA00022763"/>
    </source>
</evidence>
<dbReference type="CDD" id="cd17932">
    <property type="entry name" value="DEXQc_UvrD"/>
    <property type="match status" value="1"/>
</dbReference>
<comment type="catalytic activity">
    <reaction evidence="12">
        <text>Couples ATP hydrolysis with the unwinding of duplex DNA by translocating in the 3'-5' direction.</text>
        <dbReference type="EC" id="5.6.2.4"/>
    </reaction>
</comment>
<dbReference type="EMBL" id="BLSB01000017">
    <property type="protein sequence ID" value="GFP34687.1"/>
    <property type="molecule type" value="Genomic_DNA"/>
</dbReference>
<dbReference type="Pfam" id="PF13361">
    <property type="entry name" value="UvrD_C"/>
    <property type="match status" value="1"/>
</dbReference>
<dbReference type="InterPro" id="IPR013986">
    <property type="entry name" value="DExx_box_DNA_helicase_dom_sf"/>
</dbReference>
<evidence type="ECO:0000256" key="14">
    <source>
        <dbReference type="ARBA" id="ARBA00048988"/>
    </source>
</evidence>
<dbReference type="EMBL" id="BLRY01000012">
    <property type="protein sequence ID" value="GFP27011.1"/>
    <property type="molecule type" value="Genomic_DNA"/>
</dbReference>
<dbReference type="Gene3D" id="1.10.486.10">
    <property type="entry name" value="PCRA, domain 4"/>
    <property type="match status" value="1"/>
</dbReference>
<dbReference type="InterPro" id="IPR014017">
    <property type="entry name" value="DNA_helicase_UvrD-like_C"/>
</dbReference>
<accession>A0A6V8P7L3</accession>
<keyword evidence="5 15" id="KW-0378">Hydrolase</keyword>
<evidence type="ECO:0000256" key="8">
    <source>
        <dbReference type="ARBA" id="ARBA00022840"/>
    </source>
</evidence>
<proteinExistence type="inferred from homology"/>
<dbReference type="InterPro" id="IPR027417">
    <property type="entry name" value="P-loop_NTPase"/>
</dbReference>
<dbReference type="EC" id="5.6.2.4" evidence="13"/>
<keyword evidence="21" id="KW-1185">Reference proteome</keyword>
<keyword evidence="3 15" id="KW-0547">Nucleotide-binding</keyword>
<reference evidence="20 21" key="1">
    <citation type="journal article" date="2020" name="Front. Microbiol.">
        <title>Single-cell genomics of novel Actinobacteria with the Wood-Ljungdahl pathway discovered in a serpentinizing system.</title>
        <authorList>
            <person name="Merino N."/>
            <person name="Kawai M."/>
            <person name="Boyd E.S."/>
            <person name="Colman D.R."/>
            <person name="McGlynn S.E."/>
            <person name="Nealson K.H."/>
            <person name="Kurokawa K."/>
            <person name="Hongoh Y."/>
        </authorList>
    </citation>
    <scope>NUCLEOTIDE SEQUENCE [LARGE SCALE GENOMIC DNA]</scope>
    <source>
        <strain evidence="18 21">S33</strain>
        <strain evidence="19 20">S43</strain>
    </source>
</reference>
<evidence type="ECO:0000256" key="12">
    <source>
        <dbReference type="ARBA" id="ARBA00034617"/>
    </source>
</evidence>
<evidence type="ECO:0000256" key="5">
    <source>
        <dbReference type="ARBA" id="ARBA00022801"/>
    </source>
</evidence>
<evidence type="ECO:0000256" key="13">
    <source>
        <dbReference type="ARBA" id="ARBA00034808"/>
    </source>
</evidence>
<dbReference type="InterPro" id="IPR014016">
    <property type="entry name" value="UvrD-like_ATP-bd"/>
</dbReference>
<keyword evidence="10" id="KW-0234">DNA repair</keyword>
<evidence type="ECO:0000313" key="19">
    <source>
        <dbReference type="EMBL" id="GFP34687.1"/>
    </source>
</evidence>
<name>A0A6V8P7L3_9ACTN</name>
<comment type="caution">
    <text evidence="18">The sequence shown here is derived from an EMBL/GenBank/DDBJ whole genome shotgun (WGS) entry which is preliminary data.</text>
</comment>
<evidence type="ECO:0000256" key="11">
    <source>
        <dbReference type="ARBA" id="ARBA00023235"/>
    </source>
</evidence>
<dbReference type="Gene3D" id="3.90.320.10">
    <property type="match status" value="1"/>
</dbReference>
<dbReference type="GO" id="GO:0004527">
    <property type="term" value="F:exonuclease activity"/>
    <property type="evidence" value="ECO:0007669"/>
    <property type="project" value="UniProtKB-KW"/>
</dbReference>
<evidence type="ECO:0000256" key="3">
    <source>
        <dbReference type="ARBA" id="ARBA00022741"/>
    </source>
</evidence>
<dbReference type="PROSITE" id="PS51198">
    <property type="entry name" value="UVRD_HELICASE_ATP_BIND"/>
    <property type="match status" value="1"/>
</dbReference>
<dbReference type="PANTHER" id="PTHR11070">
    <property type="entry name" value="UVRD / RECB / PCRA DNA HELICASE FAMILY MEMBER"/>
    <property type="match status" value="1"/>
</dbReference>
<gene>
    <name evidence="18" type="ORF">HKBW3S33_00424</name>
    <name evidence="19" type="ORF">HKBW3S43_00479</name>
</gene>
<feature type="domain" description="UvrD-like helicase C-terminal" evidence="17">
    <location>
        <begin position="321"/>
        <end position="614"/>
    </location>
</feature>
<dbReference type="Gene3D" id="1.10.10.160">
    <property type="match status" value="1"/>
</dbReference>
<evidence type="ECO:0000313" key="18">
    <source>
        <dbReference type="EMBL" id="GFP27011.1"/>
    </source>
</evidence>
<dbReference type="InterPro" id="IPR038726">
    <property type="entry name" value="PDDEXK_AddAB-type"/>
</dbReference>
<dbReference type="RefSeq" id="WP_176229421.1">
    <property type="nucleotide sequence ID" value="NZ_BLRY01000012.1"/>
</dbReference>
<feature type="binding site" evidence="15">
    <location>
        <begin position="29"/>
        <end position="36"/>
    </location>
    <ligand>
        <name>ATP</name>
        <dbReference type="ChEBI" id="CHEBI:30616"/>
    </ligand>
</feature>
<sequence>MIGEIKEVRHTEEQKAALSRIHGPSRIIACAGSGKTTVLTDKILRVIEEGIAQPSQILALTFTNKAAQNMKERVIRKLQGEVDEHELQISTFHSFGYDIIRENSLLMGLDTNVRLIGRAESWQLLYEIFDDFVFHKVKIGLNIGSFLDHLLDYILDLKDHLIDFESYEKFIGQRPQEIAAFPSDALGKEEEEVFEKQKELLQVYQGYEEIKFRNNYIDHGDQIMLPVRLFRERPAILARYQNRFPFIFVDEYQDTNIAQAELVYLLAGQSKNVTVVGDDDQGIYGWRGATIQNFLHFGDAPLFGPGEVKDFRIQSNFRSGQRIIDVASRTVEANLQRVKKIPRAYHPDQRSEVYAFVRDSFAQEMGQVAHQIRKLVAEQGYGYRDIAVLCRRKLFELISEVFNREGIPYELIGDRSFFYRPEILDAISWLRLTRDPNHGISLVRILQGERFKICDRDIFFLAQQAQESTPKSSLEAERRQTLSLIDAVLNADQSEKVSLEAKERLRQLKNDLRRFILLSERFRLPQLLREIFESTGLLDELRAENNPESHRRLRNLEKLIRIAADFEGVREKASFENFVLYLEEVLKAAEREPEEILIGEEDTVKVMSVHAAKGLEFPVVFVPLLCDGIFPGRDRKAKFQVPLSLRGDRDYIPRPEEYSSKARFKQAQEEFYLEEERRLFYVACTRAMEKLYLSAHRITDPTNKREREKEISPFLKNSLETGLVEIIEDVDKDKSVLQAPLHPSFNLPPQSGDDSAVYIAENERKSTYPGQIQSNHPLTYIVKNARTLGELKDRLKELHSGISFSPDVEKRAYEAELDLLKLQREKEKPGRLEPVPRHIFSYSALNTYRECPQKYFWSYIEPLPTPHTYFMKVGTFIHRMIELASGQSLSILDLNFPESFEKYEYSPAYWEGGEPVVDEEREKLSPKEMALNFARSRFSRPDPEVVQVLVEQHFNLKVGDNVIVGVIDRAQKYADGGWEIIDFKSGVRGQRDVLSRNFQLQIYALAFSEIFRVDPQRLKCTLFFLGDGGEECGVYGEQKLAQVKKEIMRITEAVKKNKFSPRKSFRCESCPFRELCAWRRETAHNLG</sequence>
<dbReference type="SUPFAM" id="SSF52540">
    <property type="entry name" value="P-loop containing nucleoside triphosphate hydrolases"/>
    <property type="match status" value="1"/>
</dbReference>
<keyword evidence="11" id="KW-0413">Isomerase</keyword>
<organism evidence="18 21">
    <name type="scientific">Candidatus Hakubella thermalkaliphila</name>
    <dbReference type="NCBI Taxonomy" id="2754717"/>
    <lineage>
        <taxon>Bacteria</taxon>
        <taxon>Bacillati</taxon>
        <taxon>Actinomycetota</taxon>
        <taxon>Actinomycetota incertae sedis</taxon>
        <taxon>Candidatus Hakubellales</taxon>
        <taxon>Candidatus Hakubellaceae</taxon>
        <taxon>Candidatus Hakubella</taxon>
    </lineage>
</organism>
<dbReference type="GO" id="GO:0005524">
    <property type="term" value="F:ATP binding"/>
    <property type="evidence" value="ECO:0007669"/>
    <property type="project" value="UniProtKB-UniRule"/>
</dbReference>
<dbReference type="Pfam" id="PF00580">
    <property type="entry name" value="UvrD-helicase"/>
    <property type="match status" value="1"/>
</dbReference>
<feature type="domain" description="UvrD-like helicase ATP-binding" evidence="16">
    <location>
        <begin position="8"/>
        <end position="320"/>
    </location>
</feature>
<evidence type="ECO:0000313" key="20">
    <source>
        <dbReference type="Proteomes" id="UP000576480"/>
    </source>
</evidence>
<evidence type="ECO:0000256" key="10">
    <source>
        <dbReference type="ARBA" id="ARBA00023204"/>
    </source>
</evidence>
<evidence type="ECO:0000256" key="2">
    <source>
        <dbReference type="ARBA" id="ARBA00022722"/>
    </source>
</evidence>
<dbReference type="Proteomes" id="UP000576480">
    <property type="component" value="Unassembled WGS sequence"/>
</dbReference>
<dbReference type="GO" id="GO:0003677">
    <property type="term" value="F:DNA binding"/>
    <property type="evidence" value="ECO:0007669"/>
    <property type="project" value="UniProtKB-KW"/>
</dbReference>
<keyword evidence="8 15" id="KW-0067">ATP-binding</keyword>
<evidence type="ECO:0000256" key="7">
    <source>
        <dbReference type="ARBA" id="ARBA00022839"/>
    </source>
</evidence>
<evidence type="ECO:0000259" key="17">
    <source>
        <dbReference type="PROSITE" id="PS51217"/>
    </source>
</evidence>
<dbReference type="InterPro" id="IPR011604">
    <property type="entry name" value="PDDEXK-like_dom_sf"/>
</dbReference>
<evidence type="ECO:0000256" key="1">
    <source>
        <dbReference type="ARBA" id="ARBA00009922"/>
    </source>
</evidence>
<dbReference type="InterPro" id="IPR011335">
    <property type="entry name" value="Restrct_endonuc-II-like"/>
</dbReference>
<comment type="catalytic activity">
    <reaction evidence="14">
        <text>ATP + H2O = ADP + phosphate + H(+)</text>
        <dbReference type="Rhea" id="RHEA:13065"/>
        <dbReference type="ChEBI" id="CHEBI:15377"/>
        <dbReference type="ChEBI" id="CHEBI:15378"/>
        <dbReference type="ChEBI" id="CHEBI:30616"/>
        <dbReference type="ChEBI" id="CHEBI:43474"/>
        <dbReference type="ChEBI" id="CHEBI:456216"/>
        <dbReference type="EC" id="5.6.2.4"/>
    </reaction>
</comment>
<dbReference type="PROSITE" id="PS51217">
    <property type="entry name" value="UVRD_HELICASE_CTER"/>
    <property type="match status" value="1"/>
</dbReference>
<dbReference type="PANTHER" id="PTHR11070:SF48">
    <property type="entry name" value="ATP-DEPENDENT HELICASE_NUCLEASE SUBUNIT A"/>
    <property type="match status" value="1"/>
</dbReference>
<keyword evidence="7" id="KW-0269">Exonuclease</keyword>
<evidence type="ECO:0000256" key="9">
    <source>
        <dbReference type="ARBA" id="ARBA00023125"/>
    </source>
</evidence>
<dbReference type="InterPro" id="IPR000212">
    <property type="entry name" value="DNA_helicase_UvrD/REP"/>
</dbReference>
<dbReference type="Proteomes" id="UP000591948">
    <property type="component" value="Unassembled WGS sequence"/>
</dbReference>
<dbReference type="AlphaFoldDB" id="A0A6V8P7L3"/>
<keyword evidence="6 15" id="KW-0347">Helicase</keyword>
<dbReference type="Gene3D" id="3.40.50.300">
    <property type="entry name" value="P-loop containing nucleotide triphosphate hydrolases"/>
    <property type="match status" value="2"/>
</dbReference>
<protein>
    <recommendedName>
        <fullName evidence="13">DNA 3'-5' helicase</fullName>
        <ecNumber evidence="13">5.6.2.4</ecNumber>
    </recommendedName>
</protein>
<dbReference type="Pfam" id="PF12705">
    <property type="entry name" value="PDDEXK_1"/>
    <property type="match status" value="1"/>
</dbReference>
<evidence type="ECO:0000259" key="16">
    <source>
        <dbReference type="PROSITE" id="PS51198"/>
    </source>
</evidence>
<keyword evidence="4" id="KW-0227">DNA damage</keyword>
<keyword evidence="2" id="KW-0540">Nuclease</keyword>
<evidence type="ECO:0000256" key="6">
    <source>
        <dbReference type="ARBA" id="ARBA00022806"/>
    </source>
</evidence>
<dbReference type="SUPFAM" id="SSF52980">
    <property type="entry name" value="Restriction endonuclease-like"/>
    <property type="match status" value="1"/>
</dbReference>
<keyword evidence="9" id="KW-0238">DNA-binding</keyword>
<evidence type="ECO:0000313" key="21">
    <source>
        <dbReference type="Proteomes" id="UP000591948"/>
    </source>
</evidence>
<comment type="similarity">
    <text evidence="1">Belongs to the helicase family. UvrD subfamily.</text>
</comment>
<dbReference type="GO" id="GO:0043138">
    <property type="term" value="F:3'-5' DNA helicase activity"/>
    <property type="evidence" value="ECO:0007669"/>
    <property type="project" value="UniProtKB-EC"/>
</dbReference>